<dbReference type="AlphaFoldDB" id="A0A1H6BJ87"/>
<dbReference type="OrthoDB" id="7348506at2"/>
<dbReference type="PIRSF" id="PIRSF028687">
    <property type="entry name" value="UCP028687"/>
    <property type="match status" value="1"/>
</dbReference>
<dbReference type="Pfam" id="PF02169">
    <property type="entry name" value="LPP20"/>
    <property type="match status" value="1"/>
</dbReference>
<evidence type="ECO:0000313" key="3">
    <source>
        <dbReference type="EMBL" id="SEG60808.1"/>
    </source>
</evidence>
<organism evidence="3 4">
    <name type="scientific">Marinobacterium lutimaris</name>
    <dbReference type="NCBI Taxonomy" id="568106"/>
    <lineage>
        <taxon>Bacteria</taxon>
        <taxon>Pseudomonadati</taxon>
        <taxon>Pseudomonadota</taxon>
        <taxon>Gammaproteobacteria</taxon>
        <taxon>Oceanospirillales</taxon>
        <taxon>Oceanospirillaceae</taxon>
        <taxon>Marinobacterium</taxon>
    </lineage>
</organism>
<reference evidence="3 4" key="1">
    <citation type="submission" date="2016-10" db="EMBL/GenBank/DDBJ databases">
        <authorList>
            <person name="de Groot N.N."/>
        </authorList>
    </citation>
    <scope>NUCLEOTIDE SEQUENCE [LARGE SCALE GENOMIC DNA]</scope>
    <source>
        <strain evidence="3 4">DSM 22012</strain>
    </source>
</reference>
<dbReference type="InterPro" id="IPR024952">
    <property type="entry name" value="LPP20-like_dom"/>
</dbReference>
<proteinExistence type="predicted"/>
<accession>A0A1H6BJ87</accession>
<dbReference type="RefSeq" id="WP_104003784.1">
    <property type="nucleotide sequence ID" value="NZ_FNVQ01000002.1"/>
</dbReference>
<keyword evidence="4" id="KW-1185">Reference proteome</keyword>
<sequence>MKRLNILFALCTVVLLSGCETIAQGFSDTVDAMPDVDHTPRIEKAAQPHWVSATGYAPISLQPGQTPQQKVLMAMRASKLRAYQELAGVIHGQYLYGTTQVNDMVVSNDRFKTAVAGIVRGARVVKSYPVQDDTYATVLEVDMNQVQRAWVRAAE</sequence>
<dbReference type="Proteomes" id="UP000236745">
    <property type="component" value="Unassembled WGS sequence"/>
</dbReference>
<name>A0A1H6BJ87_9GAMM</name>
<keyword evidence="1" id="KW-0732">Signal</keyword>
<dbReference type="EMBL" id="FNVQ01000002">
    <property type="protein sequence ID" value="SEG60808.1"/>
    <property type="molecule type" value="Genomic_DNA"/>
</dbReference>
<gene>
    <name evidence="3" type="ORF">SAMN05444390_102690</name>
</gene>
<feature type="domain" description="Lipoprotein LPP20-like" evidence="2">
    <location>
        <begin position="63"/>
        <end position="142"/>
    </location>
</feature>
<feature type="chain" id="PRO_5009293820" description="Lipoprotein LPP20-like domain-containing protein" evidence="1">
    <location>
        <begin position="24"/>
        <end position="155"/>
    </location>
</feature>
<dbReference type="PROSITE" id="PS51257">
    <property type="entry name" value="PROKAR_LIPOPROTEIN"/>
    <property type="match status" value="1"/>
</dbReference>
<dbReference type="InterPro" id="IPR007293">
    <property type="entry name" value="FlgP"/>
</dbReference>
<feature type="signal peptide" evidence="1">
    <location>
        <begin position="1"/>
        <end position="23"/>
    </location>
</feature>
<evidence type="ECO:0000256" key="1">
    <source>
        <dbReference type="SAM" id="SignalP"/>
    </source>
</evidence>
<evidence type="ECO:0000259" key="2">
    <source>
        <dbReference type="Pfam" id="PF02169"/>
    </source>
</evidence>
<protein>
    <recommendedName>
        <fullName evidence="2">Lipoprotein LPP20-like domain-containing protein</fullName>
    </recommendedName>
</protein>
<evidence type="ECO:0000313" key="4">
    <source>
        <dbReference type="Proteomes" id="UP000236745"/>
    </source>
</evidence>